<feature type="transmembrane region" description="Helical" evidence="1">
    <location>
        <begin position="477"/>
        <end position="495"/>
    </location>
</feature>
<dbReference type="PATRIC" id="fig|1229276.3.peg.3023"/>
<reference evidence="4" key="1">
    <citation type="submission" date="2014-04" db="EMBL/GenBank/DDBJ databases">
        <title>Whole-Genome optical mapping and complete genome sequence of Sphingobacterium deserti sp. nov., a new spaces isolated from desert in the west of China.</title>
        <authorList>
            <person name="Teng C."/>
            <person name="Zhou Z."/>
            <person name="Li X."/>
            <person name="Chen M."/>
            <person name="Lin M."/>
            <person name="Wang L."/>
            <person name="Su S."/>
            <person name="Zhang C."/>
            <person name="Zhang W."/>
        </authorList>
    </citation>
    <scope>NUCLEOTIDE SEQUENCE [LARGE SCALE GENOMIC DNA]</scope>
    <source>
        <strain evidence="4">ACCC05744</strain>
    </source>
</reference>
<dbReference type="Gene3D" id="1.10.390.10">
    <property type="entry name" value="Neutral Protease Domain 2"/>
    <property type="match status" value="1"/>
</dbReference>
<sequence length="1213" mass="139712">MFSSIFLFELKRWIKNPAFYIYGALFFAFALFSMSASLGVFDQATATTSNPVYANSPQSVSGMLNALSIFVYFVLPTIVGGSIYRDFRYNVHHVLFSYSLDKASYLSAKFLSSLCVTILIVCTTTFGFLGAQFLPNVNPDLLGPNHLWSYLQAYFYFVIPNLILFGAIVFALVTYTRNIYIGFIFIIFLFVLDAFLGQLRSNMDNEFLASLIDPFGFEAMRFETKYWTVDEQNFRNIPFKGAVLYNRLIWLGLGLFVLAMVYLNFNFSQSGVQIGKTKPGKRVTKNNFGSIMRVDLPKVNLDFSFLSYLKTAWRLSHYDFRYIVRNWIFIIMMIFAILLVAFMASSAGQLYGTETYPVTWKMLKDTSSIYSFFLTLIIYLFSGLLVQRASLANMHLVVDATAVPNWTLFLSKFIAMIKIACLVQLISMLTGIGYQLAQGYFNLELGHYIYELFVLDFLNYIILILFALFIHSFFKNYYVGFFVALVLVIAVPLLSKVGIEQDVFKFNQGPSYSFSDMNGYGDVRHYIWYKVYWLLFVLFLSGITLLFWRRGIISDVKDRLRTAKTRLTTAIYIPSAVALIAFAVLGFAIYRQNNVVERYVSAKEKEQEQVDYEKKYKIYDGRPQPRIVGVKVNLDIYAADRNFLAQVNYVLKNKTDVQIDSIFINYNDMVDSVHIGGAKRVLKDSLAGFDIYALHAPLLPGDSIAMFAQVKNMPNNFLYDRSPILSNGTFINNGYFPNIGYQDRVELVDNDVRKKYGLPNRDRMAEPTDSRARQNTYIANDSDWIRFEATLSTDADQTAIAPGILQREWEDKGRRYFHYKMDQKMLNFYSFISARYAVKKERWQNINLEIYYHDGHTYNLDRMMASMKKSLDYYGRSFSPYQFTQMRVIEFPVTHGTFAQAFANTVPFSEGIGFIAKVDDENPDAVDYPYNVISHELAHQWWAHQVIGANVKGSTMLSESMAEYSSLKVLEKTYGHTQMRKFLKESLDSYLKGRGGEQFKENPLIRNENQQYIHYNKGAVVMYAMSDFMGETAFNNFLKEYVGRVAFQEAPYTNSLEFVSLLKQHTPDSLQYLIKDMYETITLYDNDVQEASYKKLADGKYQVDIRFKVQKYRTNEKGKRTYANEQGQLLKEKVAGKEISSLPLQDYVEIGVFGKRKKQGAHEVDHELYLAKHKVSNVDNKVSIIVSEIPTEVGVDPYNKLIDTNSDDNRKSL</sequence>
<feature type="transmembrane region" description="Helical" evidence="1">
    <location>
        <begin position="569"/>
        <end position="590"/>
    </location>
</feature>
<dbReference type="EMBL" id="JJMU01000053">
    <property type="protein sequence ID" value="KGE13393.1"/>
    <property type="molecule type" value="Genomic_DNA"/>
</dbReference>
<evidence type="ECO:0000313" key="4">
    <source>
        <dbReference type="Proteomes" id="UP000031802"/>
    </source>
</evidence>
<feature type="transmembrane region" description="Helical" evidence="1">
    <location>
        <begin position="413"/>
        <end position="436"/>
    </location>
</feature>
<dbReference type="RefSeq" id="WP_037500992.1">
    <property type="nucleotide sequence ID" value="NZ_JJMU01000053.1"/>
</dbReference>
<dbReference type="SUPFAM" id="SSF55486">
    <property type="entry name" value="Metalloproteases ('zincins'), catalytic domain"/>
    <property type="match status" value="1"/>
</dbReference>
<feature type="transmembrane region" description="Helical" evidence="1">
    <location>
        <begin position="327"/>
        <end position="348"/>
    </location>
</feature>
<feature type="transmembrane region" description="Helical" evidence="1">
    <location>
        <begin position="368"/>
        <end position="386"/>
    </location>
</feature>
<feature type="domain" description="Peptidase M1 membrane alanine aminopeptidase" evidence="2">
    <location>
        <begin position="920"/>
        <end position="1057"/>
    </location>
</feature>
<feature type="transmembrane region" description="Helical" evidence="1">
    <location>
        <begin position="448"/>
        <end position="470"/>
    </location>
</feature>
<dbReference type="InterPro" id="IPR027268">
    <property type="entry name" value="Peptidase_M4/M1_CTD_sf"/>
</dbReference>
<organism evidence="3 4">
    <name type="scientific">Sphingobacterium deserti</name>
    <dbReference type="NCBI Taxonomy" id="1229276"/>
    <lineage>
        <taxon>Bacteria</taxon>
        <taxon>Pseudomonadati</taxon>
        <taxon>Bacteroidota</taxon>
        <taxon>Sphingobacteriia</taxon>
        <taxon>Sphingobacteriales</taxon>
        <taxon>Sphingobacteriaceae</taxon>
        <taxon>Sphingobacterium</taxon>
    </lineage>
</organism>
<feature type="transmembrane region" description="Helical" evidence="1">
    <location>
        <begin position="105"/>
        <end position="133"/>
    </location>
</feature>
<feature type="transmembrane region" description="Helical" evidence="1">
    <location>
        <begin position="20"/>
        <end position="41"/>
    </location>
</feature>
<keyword evidence="1" id="KW-0812">Transmembrane</keyword>
<dbReference type="STRING" id="1229276.DI53_2924"/>
<feature type="transmembrane region" description="Helical" evidence="1">
    <location>
        <begin position="180"/>
        <end position="199"/>
    </location>
</feature>
<proteinExistence type="predicted"/>
<reference evidence="3 4" key="2">
    <citation type="journal article" date="2015" name="PLoS ONE">
        <title>Whole-Genome Optical Mapping and Finished Genome Sequence of Sphingobacterium deserti sp. nov., a New Species Isolated from the Western Desert of China.</title>
        <authorList>
            <person name="Teng C."/>
            <person name="Zhou Z."/>
            <person name="Molnar I."/>
            <person name="Li X."/>
            <person name="Tang R."/>
            <person name="Chen M."/>
            <person name="Wang L."/>
            <person name="Su S."/>
            <person name="Zhang W."/>
            <person name="Lin M."/>
        </authorList>
    </citation>
    <scope>NUCLEOTIDE SEQUENCE [LARGE SCALE GENOMIC DNA]</scope>
    <source>
        <strain evidence="4">ACCC05744</strain>
    </source>
</reference>
<evidence type="ECO:0000313" key="3">
    <source>
        <dbReference type="EMBL" id="KGE13393.1"/>
    </source>
</evidence>
<keyword evidence="1" id="KW-1133">Transmembrane helix</keyword>
<accession>A0A0B8T337</accession>
<feature type="transmembrane region" description="Helical" evidence="1">
    <location>
        <begin position="527"/>
        <end position="548"/>
    </location>
</feature>
<dbReference type="GO" id="GO:0008237">
    <property type="term" value="F:metallopeptidase activity"/>
    <property type="evidence" value="ECO:0007669"/>
    <property type="project" value="InterPro"/>
</dbReference>
<name>A0A0B8T337_9SPHI</name>
<feature type="transmembrane region" description="Helical" evidence="1">
    <location>
        <begin position="61"/>
        <end position="84"/>
    </location>
</feature>
<feature type="transmembrane region" description="Helical" evidence="1">
    <location>
        <begin position="248"/>
        <end position="267"/>
    </location>
</feature>
<evidence type="ECO:0000256" key="1">
    <source>
        <dbReference type="SAM" id="Phobius"/>
    </source>
</evidence>
<feature type="transmembrane region" description="Helical" evidence="1">
    <location>
        <begin position="153"/>
        <end position="173"/>
    </location>
</feature>
<comment type="caution">
    <text evidence="3">The sequence shown here is derived from an EMBL/GenBank/DDBJ whole genome shotgun (WGS) entry which is preliminary data.</text>
</comment>
<keyword evidence="1" id="KW-0472">Membrane</keyword>
<gene>
    <name evidence="3" type="ORF">DI53_2924</name>
</gene>
<dbReference type="Proteomes" id="UP000031802">
    <property type="component" value="Unassembled WGS sequence"/>
</dbReference>
<protein>
    <recommendedName>
        <fullName evidence="2">Peptidase M1 membrane alanine aminopeptidase domain-containing protein</fullName>
    </recommendedName>
</protein>
<dbReference type="AlphaFoldDB" id="A0A0B8T337"/>
<dbReference type="eggNOG" id="COG0308">
    <property type="taxonomic scope" value="Bacteria"/>
</dbReference>
<evidence type="ECO:0000259" key="2">
    <source>
        <dbReference type="Pfam" id="PF01433"/>
    </source>
</evidence>
<dbReference type="GO" id="GO:0008270">
    <property type="term" value="F:zinc ion binding"/>
    <property type="evidence" value="ECO:0007669"/>
    <property type="project" value="InterPro"/>
</dbReference>
<dbReference type="Pfam" id="PF01433">
    <property type="entry name" value="Peptidase_M1"/>
    <property type="match status" value="1"/>
</dbReference>
<dbReference type="InterPro" id="IPR014782">
    <property type="entry name" value="Peptidase_M1_dom"/>
</dbReference>
<keyword evidence="4" id="KW-1185">Reference proteome</keyword>
<dbReference type="OrthoDB" id="100605at2"/>